<dbReference type="PANTHER" id="PTHR11594">
    <property type="entry name" value="40S RIBOSOMAL PROTEIN S27"/>
    <property type="match status" value="1"/>
</dbReference>
<keyword evidence="3 5" id="KW-0689">Ribosomal protein</keyword>
<dbReference type="Ensembl" id="ENSSPAT00000021677.1">
    <property type="protein sequence ID" value="ENSSPAP00000021352.1"/>
    <property type="gene ID" value="ENSSPAG00000015966.1"/>
</dbReference>
<comment type="similarity">
    <text evidence="1 5">Belongs to the eukaryotic ribosomal protein eS27 family.</text>
</comment>
<evidence type="ECO:0000256" key="5">
    <source>
        <dbReference type="RuleBase" id="RU000671"/>
    </source>
</evidence>
<accession>A0A3B5B6K9</accession>
<dbReference type="Pfam" id="PF01667">
    <property type="entry name" value="Ribosomal_S27e"/>
    <property type="match status" value="1"/>
</dbReference>
<proteinExistence type="inferred from homology"/>
<evidence type="ECO:0000256" key="1">
    <source>
        <dbReference type="ARBA" id="ARBA00010919"/>
    </source>
</evidence>
<dbReference type="InterPro" id="IPR011332">
    <property type="entry name" value="Ribosomal_zn-bd"/>
</dbReference>
<dbReference type="HAMAP" id="MF_00371">
    <property type="entry name" value="Ribosomal_eS27"/>
    <property type="match status" value="1"/>
</dbReference>
<reference evidence="6" key="1">
    <citation type="submission" date="2023-09" db="UniProtKB">
        <authorList>
            <consortium name="Ensembl"/>
        </authorList>
    </citation>
    <scope>IDENTIFICATION</scope>
</reference>
<keyword evidence="4 5" id="KW-0687">Ribonucleoprotein</keyword>
<dbReference type="SUPFAM" id="SSF57829">
    <property type="entry name" value="Zn-binding ribosomal proteins"/>
    <property type="match status" value="1"/>
</dbReference>
<dbReference type="GO" id="GO:0003735">
    <property type="term" value="F:structural constituent of ribosome"/>
    <property type="evidence" value="ECO:0007669"/>
    <property type="project" value="InterPro"/>
</dbReference>
<evidence type="ECO:0000256" key="4">
    <source>
        <dbReference type="ARBA" id="ARBA00023274"/>
    </source>
</evidence>
<dbReference type="PROSITE" id="PS01168">
    <property type="entry name" value="RIBOSOMAL_S27E"/>
    <property type="match status" value="1"/>
</dbReference>
<protein>
    <recommendedName>
        <fullName evidence="5">40S ribosomal protein S27</fullName>
    </recommendedName>
</protein>
<dbReference type="GO" id="GO:0006412">
    <property type="term" value="P:translation"/>
    <property type="evidence" value="ECO:0007669"/>
    <property type="project" value="InterPro"/>
</dbReference>
<dbReference type="InterPro" id="IPR023407">
    <property type="entry name" value="Ribosomal_eS27_Zn-bd_dom_sf"/>
</dbReference>
<keyword evidence="2 5" id="KW-0862">Zinc</keyword>
<dbReference type="Gene3D" id="2.20.25.100">
    <property type="entry name" value="Zn-binding ribosomal proteins"/>
    <property type="match status" value="1"/>
</dbReference>
<comment type="cofactor">
    <cofactor evidence="5">
        <name>Zn(2+)</name>
        <dbReference type="ChEBI" id="CHEBI:29105"/>
    </cofactor>
    <text evidence="5">Binds 1 zinc ion per subunit.</text>
</comment>
<dbReference type="AlphaFoldDB" id="A0A3B5B6K9"/>
<name>A0A3B5B6K9_9TELE</name>
<dbReference type="GO" id="GO:1990904">
    <property type="term" value="C:ribonucleoprotein complex"/>
    <property type="evidence" value="ECO:0007669"/>
    <property type="project" value="UniProtKB-KW"/>
</dbReference>
<keyword evidence="5" id="KW-0863">Zinc-finger</keyword>
<sequence length="97" mass="11050">VCVRLKYWMLCSPLQLAKDLLHPSLAEERRKHKKKRLVQSPNSYFMDVKCMGCYRITTIFSHAQTVVPCAGCSIILCRPRGGKCKLTAGCAFRRKCT</sequence>
<organism evidence="6">
    <name type="scientific">Stegastes partitus</name>
    <name type="common">bicolor damselfish</name>
    <dbReference type="NCBI Taxonomy" id="144197"/>
    <lineage>
        <taxon>Eukaryota</taxon>
        <taxon>Metazoa</taxon>
        <taxon>Chordata</taxon>
        <taxon>Craniata</taxon>
        <taxon>Vertebrata</taxon>
        <taxon>Euteleostomi</taxon>
        <taxon>Actinopterygii</taxon>
        <taxon>Neopterygii</taxon>
        <taxon>Teleostei</taxon>
        <taxon>Neoteleostei</taxon>
        <taxon>Acanthomorphata</taxon>
        <taxon>Ovalentaria</taxon>
        <taxon>Pomacentridae</taxon>
        <taxon>Stegastes</taxon>
    </lineage>
</organism>
<evidence type="ECO:0000256" key="2">
    <source>
        <dbReference type="ARBA" id="ARBA00022833"/>
    </source>
</evidence>
<dbReference type="GeneTree" id="ENSGT00950000182891"/>
<keyword evidence="5" id="KW-0479">Metal-binding</keyword>
<dbReference type="InterPro" id="IPR000592">
    <property type="entry name" value="Ribosomal_eS27"/>
</dbReference>
<dbReference type="FunFam" id="2.20.25.100:FF:000001">
    <property type="entry name" value="40S ribosomal protein S27"/>
    <property type="match status" value="1"/>
</dbReference>
<evidence type="ECO:0000313" key="6">
    <source>
        <dbReference type="Ensembl" id="ENSSPAP00000021352.1"/>
    </source>
</evidence>
<dbReference type="GO" id="GO:0008270">
    <property type="term" value="F:zinc ion binding"/>
    <property type="evidence" value="ECO:0007669"/>
    <property type="project" value="UniProtKB-KW"/>
</dbReference>
<dbReference type="STRING" id="144197.ENSSPAP00000021352"/>
<evidence type="ECO:0000256" key="3">
    <source>
        <dbReference type="ARBA" id="ARBA00022980"/>
    </source>
</evidence>
<dbReference type="GO" id="GO:0005840">
    <property type="term" value="C:ribosome"/>
    <property type="evidence" value="ECO:0007669"/>
    <property type="project" value="UniProtKB-KW"/>
</dbReference>